<dbReference type="Proteomes" id="UP001153050">
    <property type="component" value="Unassembled WGS sequence"/>
</dbReference>
<protein>
    <submittedName>
        <fullName evidence="1">Uncharacterized protein</fullName>
    </submittedName>
</protein>
<gene>
    <name evidence="1" type="ORF">MES5069_110098</name>
</gene>
<keyword evidence="2" id="KW-1185">Reference proteome</keyword>
<accession>A0ABM9DH32</accession>
<evidence type="ECO:0000313" key="1">
    <source>
        <dbReference type="EMBL" id="CAH2395548.1"/>
    </source>
</evidence>
<evidence type="ECO:0000313" key="2">
    <source>
        <dbReference type="Proteomes" id="UP001153050"/>
    </source>
</evidence>
<name>A0ABM9DH32_9HYPH</name>
<comment type="caution">
    <text evidence="1">The sequence shown here is derived from an EMBL/GenBank/DDBJ whole genome shotgun (WGS) entry which is preliminary data.</text>
</comment>
<proteinExistence type="predicted"/>
<sequence>MLILLRLRGIGSDWVQRTSQGHALRDLGRFSLSRGQKPWQRAVHQQLADLTRAPSYFLSMSAGSWLRRASVHSIKTLALPWSAQVSLLSFHKEVGEISMPLFGS</sequence>
<dbReference type="EMBL" id="CAKXZT010000013">
    <property type="protein sequence ID" value="CAH2395548.1"/>
    <property type="molecule type" value="Genomic_DNA"/>
</dbReference>
<organism evidence="1 2">
    <name type="scientific">Mesorhizobium escarrei</name>
    <dbReference type="NCBI Taxonomy" id="666018"/>
    <lineage>
        <taxon>Bacteria</taxon>
        <taxon>Pseudomonadati</taxon>
        <taxon>Pseudomonadota</taxon>
        <taxon>Alphaproteobacteria</taxon>
        <taxon>Hyphomicrobiales</taxon>
        <taxon>Phyllobacteriaceae</taxon>
        <taxon>Mesorhizobium</taxon>
    </lineage>
</organism>
<reference evidence="1 2" key="1">
    <citation type="submission" date="2022-03" db="EMBL/GenBank/DDBJ databases">
        <authorList>
            <person name="Brunel B."/>
        </authorList>
    </citation>
    <scope>NUCLEOTIDE SEQUENCE [LARGE SCALE GENOMIC DNA]</scope>
    <source>
        <strain evidence="1">STM5069sample</strain>
    </source>
</reference>